<name>C7XVL6_9LACO</name>
<dbReference type="HOGENOM" id="CLU_012494_13_4_9"/>
<dbReference type="STRING" id="575594.HMPREF0501_00760"/>
<organism evidence="3 4">
    <name type="scientific">Limosilactobacillus coleohominis 101-4-CHN</name>
    <dbReference type="NCBI Taxonomy" id="575594"/>
    <lineage>
        <taxon>Bacteria</taxon>
        <taxon>Bacillati</taxon>
        <taxon>Bacillota</taxon>
        <taxon>Bacilli</taxon>
        <taxon>Lactobacillales</taxon>
        <taxon>Lactobacillaceae</taxon>
        <taxon>Limosilactobacillus</taxon>
    </lineage>
</organism>
<accession>C7XVL6</accession>
<dbReference type="Proteomes" id="UP000003987">
    <property type="component" value="Unassembled WGS sequence"/>
</dbReference>
<evidence type="ECO:0000259" key="2">
    <source>
        <dbReference type="Pfam" id="PF07859"/>
    </source>
</evidence>
<dbReference type="InterPro" id="IPR013094">
    <property type="entry name" value="AB_hydrolase_3"/>
</dbReference>
<dbReference type="GO" id="GO:0016787">
    <property type="term" value="F:hydrolase activity"/>
    <property type="evidence" value="ECO:0007669"/>
    <property type="project" value="UniProtKB-KW"/>
</dbReference>
<feature type="domain" description="Alpha/beta hydrolase fold-3" evidence="2">
    <location>
        <begin position="110"/>
        <end position="309"/>
    </location>
</feature>
<evidence type="ECO:0000313" key="4">
    <source>
        <dbReference type="Proteomes" id="UP000003987"/>
    </source>
</evidence>
<proteinExistence type="predicted"/>
<reference evidence="3 4" key="1">
    <citation type="submission" date="2009-06" db="EMBL/GenBank/DDBJ databases">
        <title>The Genome Sequence of Lactobacillus coleohominis strain 101-4-CHN.</title>
        <authorList>
            <consortium name="The Broad Institute Genome Sequencing Platform"/>
            <person name="Ward D."/>
            <person name="Young S.K."/>
            <person name="Zeng Q."/>
            <person name="Koehrsen M."/>
            <person name="Alvarado L."/>
            <person name="Berlin A."/>
            <person name="Borenstein D."/>
            <person name="Chen Z."/>
            <person name="Engels R."/>
            <person name="Freedman E."/>
            <person name="Gellesch M."/>
            <person name="Goldberg J."/>
            <person name="Griggs A."/>
            <person name="Gujja S."/>
            <person name="Heiman D."/>
            <person name="Hepburn T."/>
            <person name="Howarth C."/>
            <person name="Jen D."/>
            <person name="Larson L."/>
            <person name="Lewis B."/>
            <person name="Mehta T."/>
            <person name="Park D."/>
            <person name="Pearson M."/>
            <person name="Roberts A."/>
            <person name="Saif S."/>
            <person name="Shea T."/>
            <person name="Shenoy N."/>
            <person name="Sisk P."/>
            <person name="Stolte C."/>
            <person name="Sykes S."/>
            <person name="Walk T."/>
            <person name="White J."/>
            <person name="Yandava C."/>
            <person name="Liu Y."/>
            <person name="Xu Q."/>
            <person name="Lander E."/>
            <person name="Nusbaum C."/>
            <person name="Galagan J."/>
            <person name="Birren B."/>
        </authorList>
    </citation>
    <scope>NUCLEOTIDE SEQUENCE [LARGE SCALE GENOMIC DNA]</scope>
    <source>
        <strain evidence="3 4">101-4-CHN</strain>
    </source>
</reference>
<evidence type="ECO:0000313" key="3">
    <source>
        <dbReference type="EMBL" id="EEU30382.1"/>
    </source>
</evidence>
<dbReference type="InterPro" id="IPR029058">
    <property type="entry name" value="AB_hydrolase_fold"/>
</dbReference>
<gene>
    <name evidence="3" type="ORF">HMPREF0501_00760</name>
</gene>
<dbReference type="Gene3D" id="3.40.50.1820">
    <property type="entry name" value="alpha/beta hydrolase"/>
    <property type="match status" value="1"/>
</dbReference>
<dbReference type="Pfam" id="PF07859">
    <property type="entry name" value="Abhydrolase_3"/>
    <property type="match status" value="1"/>
</dbReference>
<keyword evidence="4" id="KW-1185">Reference proteome</keyword>
<sequence length="329" mass="36802">MKHEHRLNRQVAKSVAKNLKDSLQEQFDCGHSRSAKASLVALSLQLSGFKQMLHQPERLEKALTEAAQASAAPFVVPQEIKNQGDVIRQTIGGVPVVVLNASAENDQIFVFLFGGAYFLQPTKDHWRFAQRLAQQTNTRVLVPQYALAPTHQFTAAYAQLHRLYTALYQDTPVSKITLIGDSAGAGLAAGFCEWLGQHQMPQPGHLVLISPWLDLKLTNPLIAKYQQRDVVLDADGLRRVGQIWAGVTSLDDYRLSPINGPVEVLKNVLVFVGTDEIMFPDIMKFVKMLRSRNVLVESQIGRQLYHEFPLTPIPESTVAIHQIQQFCFD</sequence>
<dbReference type="RefSeq" id="WP_006916565.1">
    <property type="nucleotide sequence ID" value="NZ_GG698803.1"/>
</dbReference>
<dbReference type="AlphaFoldDB" id="C7XVL6"/>
<protein>
    <submittedName>
        <fullName evidence="3">Hydrolase, alpha/beta domain protein</fullName>
    </submittedName>
</protein>
<dbReference type="eggNOG" id="COG0657">
    <property type="taxonomic scope" value="Bacteria"/>
</dbReference>
<evidence type="ECO:0000256" key="1">
    <source>
        <dbReference type="ARBA" id="ARBA00022801"/>
    </source>
</evidence>
<dbReference type="EMBL" id="GG698803">
    <property type="protein sequence ID" value="EEU30382.1"/>
    <property type="molecule type" value="Genomic_DNA"/>
</dbReference>
<keyword evidence="1 3" id="KW-0378">Hydrolase</keyword>
<dbReference type="InterPro" id="IPR050300">
    <property type="entry name" value="GDXG_lipolytic_enzyme"/>
</dbReference>
<dbReference type="PANTHER" id="PTHR48081">
    <property type="entry name" value="AB HYDROLASE SUPERFAMILY PROTEIN C4A8.06C"/>
    <property type="match status" value="1"/>
</dbReference>
<dbReference type="OrthoDB" id="9815425at2"/>
<dbReference type="PANTHER" id="PTHR48081:SF8">
    <property type="entry name" value="ALPHA_BETA HYDROLASE FOLD-3 DOMAIN-CONTAINING PROTEIN-RELATED"/>
    <property type="match status" value="1"/>
</dbReference>
<dbReference type="SUPFAM" id="SSF53474">
    <property type="entry name" value="alpha/beta-Hydrolases"/>
    <property type="match status" value="1"/>
</dbReference>